<dbReference type="EMBL" id="CP059056">
    <property type="protein sequence ID" value="QLJ18058.1"/>
    <property type="molecule type" value="Genomic_DNA"/>
</dbReference>
<sequence>MKTSELIKKLQEIDKTVPFDADIVTGDDWLPCGVENVYHAPPNTYIQFNSYDADEMWGDLQENNRRTSIVELSARVSEINDVVKMIESNPSITALDIIKELNSRSKRMSEMVNLLKKTE</sequence>
<protein>
    <submittedName>
        <fullName evidence="1">Uncharacterized protein</fullName>
    </submittedName>
</protein>
<proteinExistence type="predicted"/>
<dbReference type="AlphaFoldDB" id="A0A7D6A7Q1"/>
<reference evidence="1" key="1">
    <citation type="submission" date="2020-07" db="EMBL/GenBank/DDBJ databases">
        <title>Hypervirulent multi-drug resistant Proteus mirabilis strain with mosaic plasmid.</title>
        <authorList>
            <person name="Shelenkov A."/>
            <person name="Mikhaylova Y.V."/>
            <person name="Yanushevich Y.G."/>
            <person name="Petrova L."/>
            <person name="Fomina V."/>
            <person name="Zamyatin M."/>
            <person name="Shagin D."/>
        </authorList>
    </citation>
    <scope>NUCLEOTIDE SEQUENCE</scope>
    <source>
        <strain evidence="1">CriePir89</strain>
    </source>
</reference>
<dbReference type="RefSeq" id="WP_017627954.1">
    <property type="nucleotide sequence ID" value="NZ_ABFDCH020000029.1"/>
</dbReference>
<accession>A0A7D6A7Q1</accession>
<organism evidence="1">
    <name type="scientific">Proteus mirabilis</name>
    <dbReference type="NCBI Taxonomy" id="584"/>
    <lineage>
        <taxon>Bacteria</taxon>
        <taxon>Pseudomonadati</taxon>
        <taxon>Pseudomonadota</taxon>
        <taxon>Gammaproteobacteria</taxon>
        <taxon>Enterobacterales</taxon>
        <taxon>Morganellaceae</taxon>
        <taxon>Proteus</taxon>
    </lineage>
</organism>
<name>A0A7D6A7Q1_PROMI</name>
<dbReference type="KEGG" id="pvl:AOB99_11595"/>
<gene>
    <name evidence="1" type="ORF">HZ283_13485</name>
</gene>
<evidence type="ECO:0000313" key="1">
    <source>
        <dbReference type="EMBL" id="QLJ18058.1"/>
    </source>
</evidence>